<dbReference type="Proteomes" id="UP000033140">
    <property type="component" value="Unassembled WGS sequence"/>
</dbReference>
<keyword evidence="3" id="KW-1185">Reference proteome</keyword>
<feature type="domain" description="ER-bound oxygenase mpaB/mpaB'/Rubber oxygenase catalytic" evidence="1">
    <location>
        <begin position="83"/>
        <end position="257"/>
    </location>
</feature>
<dbReference type="InterPro" id="IPR046366">
    <property type="entry name" value="MPAB"/>
</dbReference>
<dbReference type="OMA" id="RDAWAIQ"/>
<dbReference type="AlphaFoldDB" id="A0A0E9NQ63"/>
<evidence type="ECO:0000259" key="1">
    <source>
        <dbReference type="Pfam" id="PF09995"/>
    </source>
</evidence>
<dbReference type="STRING" id="698492.A0A0E9NQ63"/>
<dbReference type="PANTHER" id="PTHR36124:SF1">
    <property type="entry name" value="ER-BOUND OXYGENASE MPAB_MPAB'_RUBBER OXYGENASE CATALYTIC DOMAIN-CONTAINING PROTEIN"/>
    <property type="match status" value="1"/>
</dbReference>
<comment type="caution">
    <text evidence="2">The sequence shown here is derived from an EMBL/GenBank/DDBJ whole genome shotgun (WGS) entry which is preliminary data.</text>
</comment>
<accession>A0A0E9NQ63</accession>
<evidence type="ECO:0000313" key="3">
    <source>
        <dbReference type="Proteomes" id="UP000033140"/>
    </source>
</evidence>
<organism evidence="2 3">
    <name type="scientific">Saitoella complicata (strain BCRC 22490 / CBS 7301 / JCM 7358 / NBRC 10748 / NRRL Y-17804)</name>
    <dbReference type="NCBI Taxonomy" id="698492"/>
    <lineage>
        <taxon>Eukaryota</taxon>
        <taxon>Fungi</taxon>
        <taxon>Dikarya</taxon>
        <taxon>Ascomycota</taxon>
        <taxon>Taphrinomycotina</taxon>
        <taxon>Taphrinomycotina incertae sedis</taxon>
        <taxon>Saitoella</taxon>
    </lineage>
</organism>
<dbReference type="Pfam" id="PF09995">
    <property type="entry name" value="MPAB_Lcp_cat"/>
    <property type="match status" value="1"/>
</dbReference>
<reference evidence="2 3" key="1">
    <citation type="journal article" date="2011" name="J. Gen. Appl. Microbiol.">
        <title>Draft genome sequencing of the enigmatic yeast Saitoella complicata.</title>
        <authorList>
            <person name="Nishida H."/>
            <person name="Hamamoto M."/>
            <person name="Sugiyama J."/>
        </authorList>
    </citation>
    <scope>NUCLEOTIDE SEQUENCE [LARGE SCALE GENOMIC DNA]</scope>
    <source>
        <strain evidence="2 3">NRRL Y-17804</strain>
    </source>
</reference>
<dbReference type="GO" id="GO:0016491">
    <property type="term" value="F:oxidoreductase activity"/>
    <property type="evidence" value="ECO:0007669"/>
    <property type="project" value="InterPro"/>
</dbReference>
<name>A0A0E9NQ63_SAICN</name>
<gene>
    <name evidence="2" type="ORF">G7K_6100-t1</name>
</gene>
<sequence length="378" mass="43580">MGNVLLFAVGLGLYVCLVRSVRYRRRDAILKKYAGKKMTPLEAQEVIVNIASYDSPAMHETALQFALFGTYAIETIASLLLKTGNFTDPKNMIKRYVDTAQLISEWIYNPLDHTRARLAFARTKWLHDRYGARISRDDLLYTLGCFMFVPVQMVGALDWRGFEGVEREASFVYWREIGERLGIEDIPGNYGELYVWWKEYEDTHSRHNGASDNLATLTMNVITFQVPGFLREPAKKFMICVMDDKLRSSMGIPASPATYHTIFTTIIGIRKFIYRNLLLPRPSWNPYQTINENPNPKTGRYIPRGEAPEPWYMPETWWGMYGPYSWIQRLRGQPMPSKAFESGGYAIENMGPEALKNKGVEEVRMNARNMRRCPMAFA</sequence>
<protein>
    <recommendedName>
        <fullName evidence="1">ER-bound oxygenase mpaB/mpaB'/Rubber oxygenase catalytic domain-containing protein</fullName>
    </recommendedName>
</protein>
<evidence type="ECO:0000313" key="2">
    <source>
        <dbReference type="EMBL" id="GAO52012.1"/>
    </source>
</evidence>
<dbReference type="EMBL" id="BACD03000057">
    <property type="protein sequence ID" value="GAO52012.1"/>
    <property type="molecule type" value="Genomic_DNA"/>
</dbReference>
<proteinExistence type="predicted"/>
<dbReference type="InterPro" id="IPR018713">
    <property type="entry name" value="MPAB/Lcp_cat_dom"/>
</dbReference>
<reference evidence="2 3" key="2">
    <citation type="journal article" date="2014" name="J. Gen. Appl. Microbiol.">
        <title>The early diverging ascomycetous budding yeast Saitoella complicata has three histone deacetylases belonging to the Clr6, Hos2, and Rpd3 lineages.</title>
        <authorList>
            <person name="Nishida H."/>
            <person name="Matsumoto T."/>
            <person name="Kondo S."/>
            <person name="Hamamoto M."/>
            <person name="Yoshikawa H."/>
        </authorList>
    </citation>
    <scope>NUCLEOTIDE SEQUENCE [LARGE SCALE GENOMIC DNA]</scope>
    <source>
        <strain evidence="2 3">NRRL Y-17804</strain>
    </source>
</reference>
<reference evidence="2 3" key="3">
    <citation type="journal article" date="2015" name="Genome Announc.">
        <title>Draft Genome Sequence of the Archiascomycetous Yeast Saitoella complicata.</title>
        <authorList>
            <person name="Yamauchi K."/>
            <person name="Kondo S."/>
            <person name="Hamamoto M."/>
            <person name="Takahashi Y."/>
            <person name="Ogura Y."/>
            <person name="Hayashi T."/>
            <person name="Nishida H."/>
        </authorList>
    </citation>
    <scope>NUCLEOTIDE SEQUENCE [LARGE SCALE GENOMIC DNA]</scope>
    <source>
        <strain evidence="2 3">NRRL Y-17804</strain>
    </source>
</reference>
<dbReference type="PANTHER" id="PTHR36124">
    <property type="match status" value="1"/>
</dbReference>